<proteinExistence type="predicted"/>
<reference evidence="1" key="1">
    <citation type="submission" date="2023-04" db="EMBL/GenBank/DDBJ databases">
        <title>Draft Genome sequencing of Naganishia species isolated from polar environments using Oxford Nanopore Technology.</title>
        <authorList>
            <person name="Leo P."/>
            <person name="Venkateswaran K."/>
        </authorList>
    </citation>
    <scope>NUCLEOTIDE SEQUENCE</scope>
    <source>
        <strain evidence="1">MNA-CCFEE 5425</strain>
    </source>
</reference>
<gene>
    <name evidence="1" type="ORF">QFC22_006546</name>
</gene>
<comment type="caution">
    <text evidence="1">The sequence shown here is derived from an EMBL/GenBank/DDBJ whole genome shotgun (WGS) entry which is preliminary data.</text>
</comment>
<protein>
    <submittedName>
        <fullName evidence="1">Uncharacterized protein</fullName>
    </submittedName>
</protein>
<dbReference type="Proteomes" id="UP001243375">
    <property type="component" value="Unassembled WGS sequence"/>
</dbReference>
<name>A0ACC2WIJ5_9TREE</name>
<sequence>MNSGLPAPSNPVTPSGQRSTTGVHLTADSQADRDACIRAAKRHRAYGLVTPFHPVSTLTSPRLARVDLAASSLAASPSLPSVETGGSTFTGDDGAEVRENDEGDGEGSGPDEEGDEVEEGDESLGEDFGLENLNEEAEEDQIHQFFGQ</sequence>
<organism evidence="1 2">
    <name type="scientific">Naganishia vaughanmartiniae</name>
    <dbReference type="NCBI Taxonomy" id="1424756"/>
    <lineage>
        <taxon>Eukaryota</taxon>
        <taxon>Fungi</taxon>
        <taxon>Dikarya</taxon>
        <taxon>Basidiomycota</taxon>
        <taxon>Agaricomycotina</taxon>
        <taxon>Tremellomycetes</taxon>
        <taxon>Filobasidiales</taxon>
        <taxon>Filobasidiaceae</taxon>
        <taxon>Naganishia</taxon>
    </lineage>
</organism>
<keyword evidence="2" id="KW-1185">Reference proteome</keyword>
<dbReference type="EMBL" id="JASBWU010000031">
    <property type="protein sequence ID" value="KAJ9111246.1"/>
    <property type="molecule type" value="Genomic_DNA"/>
</dbReference>
<evidence type="ECO:0000313" key="2">
    <source>
        <dbReference type="Proteomes" id="UP001243375"/>
    </source>
</evidence>
<accession>A0ACC2WIJ5</accession>
<evidence type="ECO:0000313" key="1">
    <source>
        <dbReference type="EMBL" id="KAJ9111246.1"/>
    </source>
</evidence>